<dbReference type="InterPro" id="IPR050563">
    <property type="entry name" value="4-hydroxybenzoyl-CoA_TE"/>
</dbReference>
<dbReference type="Pfam" id="PF03061">
    <property type="entry name" value="4HBT"/>
    <property type="match status" value="1"/>
</dbReference>
<gene>
    <name evidence="4" type="ORF">LENED_008676</name>
</gene>
<dbReference type="Gene3D" id="3.10.129.10">
    <property type="entry name" value="Hotdog Thioesterase"/>
    <property type="match status" value="1"/>
</dbReference>
<dbReference type="GO" id="GO:0047617">
    <property type="term" value="F:fatty acyl-CoA hydrolase activity"/>
    <property type="evidence" value="ECO:0007669"/>
    <property type="project" value="TreeGrafter"/>
</dbReference>
<evidence type="ECO:0000259" key="3">
    <source>
        <dbReference type="Pfam" id="PF03061"/>
    </source>
</evidence>
<evidence type="ECO:0000256" key="1">
    <source>
        <dbReference type="ARBA" id="ARBA00005953"/>
    </source>
</evidence>
<dbReference type="PANTHER" id="PTHR31793:SF27">
    <property type="entry name" value="NOVEL THIOESTERASE SUPERFAMILY DOMAIN AND SAPOSIN A-TYPE DOMAIN CONTAINING PROTEIN (0610012H03RIK)"/>
    <property type="match status" value="1"/>
</dbReference>
<dbReference type="PANTHER" id="PTHR31793">
    <property type="entry name" value="4-HYDROXYBENZOYL-COA THIOESTERASE FAMILY MEMBER"/>
    <property type="match status" value="1"/>
</dbReference>
<evidence type="ECO:0000256" key="2">
    <source>
        <dbReference type="ARBA" id="ARBA00022801"/>
    </source>
</evidence>
<evidence type="ECO:0000313" key="4">
    <source>
        <dbReference type="EMBL" id="GAW06733.1"/>
    </source>
</evidence>
<reference evidence="4 5" key="1">
    <citation type="submission" date="2016-08" db="EMBL/GenBank/DDBJ databases">
        <authorList>
            <consortium name="Lentinula edodes genome sequencing consortium"/>
            <person name="Sakamoto Y."/>
            <person name="Nakade K."/>
            <person name="Sato S."/>
            <person name="Yoshida Y."/>
            <person name="Miyazaki K."/>
            <person name="Natsume S."/>
            <person name="Konno N."/>
        </authorList>
    </citation>
    <scope>NUCLEOTIDE SEQUENCE [LARGE SCALE GENOMIC DNA]</scope>
    <source>
        <strain evidence="4 5">NBRC 111202</strain>
    </source>
</reference>
<reference evidence="4 5" key="2">
    <citation type="submission" date="2017-02" db="EMBL/GenBank/DDBJ databases">
        <title>A genome survey and senescence transcriptome analysis in Lentinula edodes.</title>
        <authorList>
            <person name="Sakamoto Y."/>
            <person name="Nakade K."/>
            <person name="Sato S."/>
            <person name="Yoshida Y."/>
            <person name="Miyazaki K."/>
            <person name="Natsume S."/>
            <person name="Konno N."/>
        </authorList>
    </citation>
    <scope>NUCLEOTIDE SEQUENCE [LARGE SCALE GENOMIC DNA]</scope>
    <source>
        <strain evidence="4 5">NBRC 111202</strain>
    </source>
</reference>
<organism evidence="4 5">
    <name type="scientific">Lentinula edodes</name>
    <name type="common">Shiitake mushroom</name>
    <name type="synonym">Lentinus edodes</name>
    <dbReference type="NCBI Taxonomy" id="5353"/>
    <lineage>
        <taxon>Eukaryota</taxon>
        <taxon>Fungi</taxon>
        <taxon>Dikarya</taxon>
        <taxon>Basidiomycota</taxon>
        <taxon>Agaricomycotina</taxon>
        <taxon>Agaricomycetes</taxon>
        <taxon>Agaricomycetidae</taxon>
        <taxon>Agaricales</taxon>
        <taxon>Marasmiineae</taxon>
        <taxon>Omphalotaceae</taxon>
        <taxon>Lentinula</taxon>
    </lineage>
</organism>
<dbReference type="InterPro" id="IPR029069">
    <property type="entry name" value="HotDog_dom_sf"/>
</dbReference>
<keyword evidence="5" id="KW-1185">Reference proteome</keyword>
<dbReference type="Proteomes" id="UP000188533">
    <property type="component" value="Unassembled WGS sequence"/>
</dbReference>
<dbReference type="InterPro" id="IPR006683">
    <property type="entry name" value="Thioestr_dom"/>
</dbReference>
<sequence>MHSGNLKSLRREDFGYTLSCRTRWSDNDQYHHINNSIYYHLFDSIVNTYLIESCGQNPQESLSIGLVVSSWCQFFAPLSFPDILDLCLRVKKLGDSSVTQKEQEEHCYTSRCSRWPGSIGLKRKQIVVQGLPDSCRALACTSRRLFRQKLTHAKPQNRQFSISSCTATAAAGCNTVYYNYRYKPSKSHVDAASHLTSLIMTLHDPNS</sequence>
<evidence type="ECO:0000313" key="5">
    <source>
        <dbReference type="Proteomes" id="UP000188533"/>
    </source>
</evidence>
<comment type="caution">
    <text evidence="4">The sequence shown here is derived from an EMBL/GenBank/DDBJ whole genome shotgun (WGS) entry which is preliminary data.</text>
</comment>
<dbReference type="STRING" id="5353.A0A1Q3EHP3"/>
<dbReference type="AlphaFoldDB" id="A0A1Q3EHP3"/>
<accession>A0A1Q3EHP3</accession>
<feature type="domain" description="Thioesterase" evidence="3">
    <location>
        <begin position="31"/>
        <end position="99"/>
    </location>
</feature>
<protein>
    <submittedName>
        <fullName evidence="4">Thioesterase family protein</fullName>
    </submittedName>
</protein>
<keyword evidence="2" id="KW-0378">Hydrolase</keyword>
<dbReference type="SUPFAM" id="SSF54637">
    <property type="entry name" value="Thioesterase/thiol ester dehydrase-isomerase"/>
    <property type="match status" value="1"/>
</dbReference>
<name>A0A1Q3EHP3_LENED</name>
<comment type="similarity">
    <text evidence="1">Belongs to the 4-hydroxybenzoyl-CoA thioesterase family.</text>
</comment>
<dbReference type="EMBL" id="BDGU01000347">
    <property type="protein sequence ID" value="GAW06733.1"/>
    <property type="molecule type" value="Genomic_DNA"/>
</dbReference>
<dbReference type="CDD" id="cd00586">
    <property type="entry name" value="4HBT"/>
    <property type="match status" value="1"/>
</dbReference>
<proteinExistence type="inferred from homology"/>